<feature type="transmembrane region" description="Helical" evidence="1">
    <location>
        <begin position="403"/>
        <end position="423"/>
    </location>
</feature>
<keyword evidence="4" id="KW-1185">Reference proteome</keyword>
<proteinExistence type="predicted"/>
<accession>A0A813ZVT2</accession>
<dbReference type="EMBL" id="CAJNOQ010001573">
    <property type="protein sequence ID" value="CAF0903952.1"/>
    <property type="molecule type" value="Genomic_DNA"/>
</dbReference>
<evidence type="ECO:0008006" key="5">
    <source>
        <dbReference type="Google" id="ProtNLM"/>
    </source>
</evidence>
<dbReference type="Proteomes" id="UP000681722">
    <property type="component" value="Unassembled WGS sequence"/>
</dbReference>
<sequence>MCNFILGIVVGIGEVVLLYFILKIIFIYLPNINIQSESTTLNLSILPSSNKKNSRLQTKVKSKEFYFSLIGWVLSLFGWLYWGLITLTYWNFISYLMLTGIVLVTPGLVHTAYYQQSWMSRRLKLGGWLIGGITLALFPNITLLSSQLQRHLNANQMIITPNDPSVIMLKQMFFDENPKQEFDLLPFNKKMNRVDKFIYRKIAWKSDYSQYKVVGLLTTPNETITRMAGDCQGQAVTTTSLLISMGFNAWAVETPFHWWTHAEDQNSTLSWQNLNVHGNADLQGDVLPQPIDLVYTHSPSACDQCQSIYSQNQQSVFYAAPPHLALAIAYTSAHILVRSNMTLSTVNYISLILIGFIFGLSVTLYSSYYKSDWNYLNVFKRLFLSIIISTVFISFGMCAWATIYYPIAFLHVLAISTFILNYLSL</sequence>
<keyword evidence="1" id="KW-1133">Transmembrane helix</keyword>
<dbReference type="AlphaFoldDB" id="A0A813ZVT2"/>
<evidence type="ECO:0000313" key="2">
    <source>
        <dbReference type="EMBL" id="CAF0903952.1"/>
    </source>
</evidence>
<feature type="transmembrane region" description="Helical" evidence="1">
    <location>
        <begin position="378"/>
        <end position="397"/>
    </location>
</feature>
<keyword evidence="1" id="KW-0472">Membrane</keyword>
<name>A0A813ZVT2_9BILA</name>
<feature type="transmembrane region" description="Helical" evidence="1">
    <location>
        <begin position="6"/>
        <end position="29"/>
    </location>
</feature>
<evidence type="ECO:0000256" key="1">
    <source>
        <dbReference type="SAM" id="Phobius"/>
    </source>
</evidence>
<keyword evidence="1" id="KW-0812">Transmembrane</keyword>
<evidence type="ECO:0000313" key="4">
    <source>
        <dbReference type="Proteomes" id="UP000663829"/>
    </source>
</evidence>
<comment type="caution">
    <text evidence="2">The sequence shown here is derived from an EMBL/GenBank/DDBJ whole genome shotgun (WGS) entry which is preliminary data.</text>
</comment>
<evidence type="ECO:0000313" key="3">
    <source>
        <dbReference type="EMBL" id="CAF3686032.1"/>
    </source>
</evidence>
<dbReference type="Gene3D" id="3.10.620.30">
    <property type="match status" value="1"/>
</dbReference>
<gene>
    <name evidence="2" type="ORF">GPM918_LOCUS8787</name>
    <name evidence="3" type="ORF">SRO942_LOCUS8789</name>
</gene>
<reference evidence="2" key="1">
    <citation type="submission" date="2021-02" db="EMBL/GenBank/DDBJ databases">
        <authorList>
            <person name="Nowell W R."/>
        </authorList>
    </citation>
    <scope>NUCLEOTIDE SEQUENCE</scope>
</reference>
<organism evidence="2 4">
    <name type="scientific">Didymodactylos carnosus</name>
    <dbReference type="NCBI Taxonomy" id="1234261"/>
    <lineage>
        <taxon>Eukaryota</taxon>
        <taxon>Metazoa</taxon>
        <taxon>Spiralia</taxon>
        <taxon>Gnathifera</taxon>
        <taxon>Rotifera</taxon>
        <taxon>Eurotatoria</taxon>
        <taxon>Bdelloidea</taxon>
        <taxon>Philodinida</taxon>
        <taxon>Philodinidae</taxon>
        <taxon>Didymodactylos</taxon>
    </lineage>
</organism>
<feature type="transmembrane region" description="Helical" evidence="1">
    <location>
        <begin position="90"/>
        <end position="113"/>
    </location>
</feature>
<dbReference type="EMBL" id="CAJOBC010001573">
    <property type="protein sequence ID" value="CAF3686032.1"/>
    <property type="molecule type" value="Genomic_DNA"/>
</dbReference>
<feature type="transmembrane region" description="Helical" evidence="1">
    <location>
        <begin position="65"/>
        <end position="84"/>
    </location>
</feature>
<feature type="transmembrane region" description="Helical" evidence="1">
    <location>
        <begin position="348"/>
        <end position="366"/>
    </location>
</feature>
<protein>
    <recommendedName>
        <fullName evidence="5">Transglutaminase-like domain-containing protein</fullName>
    </recommendedName>
</protein>
<dbReference type="Proteomes" id="UP000663829">
    <property type="component" value="Unassembled WGS sequence"/>
</dbReference>